<name>A0A9J8D912_CYPCA</name>
<keyword evidence="5" id="KW-0963">Cytoplasm</keyword>
<dbReference type="FunFam" id="2.30.40.10:FF:000021">
    <property type="entry name" value="Dihydropyrimidinase-related protein 2"/>
    <property type="match status" value="1"/>
</dbReference>
<evidence type="ECO:0000256" key="11">
    <source>
        <dbReference type="ARBA" id="ARBA00071519"/>
    </source>
</evidence>
<evidence type="ECO:0000256" key="2">
    <source>
        <dbReference type="ARBA" id="ARBA00004300"/>
    </source>
</evidence>
<dbReference type="SUPFAM" id="SSF51556">
    <property type="entry name" value="Metallo-dependent hydrolases"/>
    <property type="match status" value="1"/>
</dbReference>
<comment type="function">
    <text evidence="9">Necessary for signaling by class 3 semaphorins and subsequent remodeling of the cytoskeleton. Plays a role in axon guidance. During the axon guidance process, acts downstream of SEMA3A to promote FLNA dissociation from F-actin which results in the rearrangement of the actin cytoskeleton and the collapse of the growth cone. Involved in invasive growth and cell migration. May participate in cytokinesis.</text>
</comment>
<feature type="compositionally biased region" description="Polar residues" evidence="14">
    <location>
        <begin position="564"/>
        <end position="573"/>
    </location>
</feature>
<evidence type="ECO:0000256" key="10">
    <source>
        <dbReference type="ARBA" id="ARBA00061880"/>
    </source>
</evidence>
<protein>
    <recommendedName>
        <fullName evidence="11">Dihydropyrimidinase-related protein 1</fullName>
    </recommendedName>
    <alternativeName>
        <fullName evidence="12">Collapsin response mediator protein 1</fullName>
    </alternativeName>
    <alternativeName>
        <fullName evidence="13">Inactive dihydropyrimidinase</fullName>
    </alternativeName>
</protein>
<evidence type="ECO:0000256" key="4">
    <source>
        <dbReference type="ARBA" id="ARBA00008829"/>
    </source>
</evidence>
<dbReference type="GO" id="GO:0005819">
    <property type="term" value="C:spindle"/>
    <property type="evidence" value="ECO:0007669"/>
    <property type="project" value="UniProtKB-SubCell"/>
</dbReference>
<dbReference type="Proteomes" id="UP001108240">
    <property type="component" value="Unplaced"/>
</dbReference>
<evidence type="ECO:0000256" key="7">
    <source>
        <dbReference type="ARBA" id="ARBA00023074"/>
    </source>
</evidence>
<keyword evidence="17" id="KW-1185">Reference proteome</keyword>
<keyword evidence="6" id="KW-0597">Phosphoprotein</keyword>
<organism evidence="16 17">
    <name type="scientific">Cyprinus carpio carpio</name>
    <dbReference type="NCBI Taxonomy" id="630221"/>
    <lineage>
        <taxon>Eukaryota</taxon>
        <taxon>Metazoa</taxon>
        <taxon>Chordata</taxon>
        <taxon>Craniata</taxon>
        <taxon>Vertebrata</taxon>
        <taxon>Euteleostomi</taxon>
        <taxon>Actinopterygii</taxon>
        <taxon>Neopterygii</taxon>
        <taxon>Teleostei</taxon>
        <taxon>Ostariophysi</taxon>
        <taxon>Cypriniformes</taxon>
        <taxon>Cyprinidae</taxon>
        <taxon>Cyprininae</taxon>
        <taxon>Cyprinus</taxon>
    </lineage>
</organism>
<evidence type="ECO:0000256" key="1">
    <source>
        <dbReference type="ARBA" id="ARBA00004186"/>
    </source>
</evidence>
<feature type="region of interest" description="Disordered" evidence="14">
    <location>
        <begin position="544"/>
        <end position="602"/>
    </location>
</feature>
<keyword evidence="8" id="KW-0206">Cytoskeleton</keyword>
<dbReference type="Gene3D" id="3.20.20.140">
    <property type="entry name" value="Metal-dependent hydrolases"/>
    <property type="match status" value="2"/>
</dbReference>
<dbReference type="NCBIfam" id="TIGR02033">
    <property type="entry name" value="D-hydantoinase"/>
    <property type="match status" value="1"/>
</dbReference>
<evidence type="ECO:0000313" key="17">
    <source>
        <dbReference type="Proteomes" id="UP001108240"/>
    </source>
</evidence>
<evidence type="ECO:0000256" key="9">
    <source>
        <dbReference type="ARBA" id="ARBA00059281"/>
    </source>
</evidence>
<comment type="subcellular location">
    <subcellularLocation>
        <location evidence="2">Cytoplasm</location>
        <location evidence="2">Cytoskeleton</location>
        <location evidence="2">Microtubule organizing center</location>
        <location evidence="2">Centrosome</location>
    </subcellularLocation>
    <subcellularLocation>
        <location evidence="1">Cytoplasm</location>
        <location evidence="1">Cytoskeleton</location>
        <location evidence="1">Spindle</location>
    </subcellularLocation>
    <subcellularLocation>
        <location evidence="3">Perikaryon</location>
    </subcellularLocation>
</comment>
<keyword evidence="7" id="KW-0944">Nitration</keyword>
<evidence type="ECO:0000256" key="3">
    <source>
        <dbReference type="ARBA" id="ARBA00004484"/>
    </source>
</evidence>
<dbReference type="CDD" id="cd01314">
    <property type="entry name" value="D-HYD"/>
    <property type="match status" value="1"/>
</dbReference>
<dbReference type="InterPro" id="IPR032466">
    <property type="entry name" value="Metal_Hydrolase"/>
</dbReference>
<sequence length="602" mass="65605">MSGTGYQGKKNIPHLTSERLLIKGGRVVNDDQSLYADVYVEDGIIKQVGENLIVPGGVKVIEANGCMVIPGGIDVNTCLHKSYLGTPPVDDFYQGTKAALAGGTTMIIDHVTPQPGYSLLEAFEKWQEAADKKSCCDYSLHVDIPHWHEGVKEELEQLVQEKGINSFQVYMAYKGLFQMPDSQLYEAFSFLKELGAVVLVHAENGDLIAQEQSKILGMGITGPEGHPLSRPEELEAEAVFRAITLGNRVNCPVYITKVMSKSAADTVTSARKKGSVVFGEPITASLATDGSHYWSKNWAKAAAYVTSPPLSPDPTTPDHLHSLLACGDLQVVGSGHCGYSTSQKAIGKDNFTLIPEGTNGVEERMGFVWDKAVVSASACMFIWIEVQVAFISHHLICSLQAMGKMDENQFVAVTSTNAAKIFNLYPRKGRIAVGSDADIVIWDPDKIKTITTKAQQSALEYNIFEGMECRGGPVYVVSQGRIVFEEGKLQVQQGTGRFISRKPFPDIAYQRIKYRNKVMSKQGVSRGMYDGPVYDIPATPKYITPAPSAKTSPNTHQPPPIRNLHQSNFSLSGAQIDDNIPRRSGHRIVAPPGGRSNITSLG</sequence>
<comment type="similarity">
    <text evidence="4">Belongs to the metallo-dependent hydrolases superfamily. Hydantoinase/dihydropyrimidinase family.</text>
</comment>
<dbReference type="GO" id="GO:0005829">
    <property type="term" value="C:cytosol"/>
    <property type="evidence" value="ECO:0007669"/>
    <property type="project" value="TreeGrafter"/>
</dbReference>
<accession>A0A9J8D912</accession>
<comment type="subunit">
    <text evidence="10">Homotetramer, and heterotetramer with DPYSL2, DPYSL3, DPYSL4 or DPYSL5. Interacts with PLXNA1. Interacts with FLNA (via calponin-homology (CH) domain 1 and filamin repeat 24); the interaction alters FLNA ternary structure and thus promotes FLNA dissociation from F-actin.</text>
</comment>
<evidence type="ECO:0000256" key="12">
    <source>
        <dbReference type="ARBA" id="ARBA00079257"/>
    </source>
</evidence>
<dbReference type="InterPro" id="IPR050378">
    <property type="entry name" value="Metallo-dep_Hydrolases_sf"/>
</dbReference>
<dbReference type="GO" id="GO:0043204">
    <property type="term" value="C:perikaryon"/>
    <property type="evidence" value="ECO:0007669"/>
    <property type="project" value="UniProtKB-SubCell"/>
</dbReference>
<dbReference type="InterPro" id="IPR011778">
    <property type="entry name" value="Hydantoinase/dihydroPyrase"/>
</dbReference>
<evidence type="ECO:0000259" key="15">
    <source>
        <dbReference type="Pfam" id="PF01979"/>
    </source>
</evidence>
<dbReference type="Gene3D" id="2.30.40.10">
    <property type="entry name" value="Urease, subunit C, domain 1"/>
    <property type="match status" value="2"/>
</dbReference>
<dbReference type="InterPro" id="IPR006680">
    <property type="entry name" value="Amidohydro-rel"/>
</dbReference>
<dbReference type="SUPFAM" id="SSF51338">
    <property type="entry name" value="Composite domain of metallo-dependent hydrolases"/>
    <property type="match status" value="2"/>
</dbReference>
<dbReference type="GeneTree" id="ENSGT01030000234527"/>
<proteinExistence type="inferred from homology"/>
<dbReference type="GO" id="GO:0005813">
    <property type="term" value="C:centrosome"/>
    <property type="evidence" value="ECO:0007669"/>
    <property type="project" value="UniProtKB-SubCell"/>
</dbReference>
<evidence type="ECO:0000313" key="16">
    <source>
        <dbReference type="Ensembl" id="ENSCCRP00000178857.1"/>
    </source>
</evidence>
<dbReference type="Ensembl" id="ENSCCRT00000156171.1">
    <property type="protein sequence ID" value="ENSCCRP00000178857.1"/>
    <property type="gene ID" value="ENSCCRG00000004057.2"/>
</dbReference>
<evidence type="ECO:0000256" key="8">
    <source>
        <dbReference type="ARBA" id="ARBA00023212"/>
    </source>
</evidence>
<dbReference type="PANTHER" id="PTHR11647:SF54">
    <property type="entry name" value="DIHYDROPYRIMIDINASE-RELATED PROTEIN 1"/>
    <property type="match status" value="1"/>
</dbReference>
<evidence type="ECO:0000256" key="5">
    <source>
        <dbReference type="ARBA" id="ARBA00022490"/>
    </source>
</evidence>
<dbReference type="GO" id="GO:0016812">
    <property type="term" value="F:hydrolase activity, acting on carbon-nitrogen (but not peptide) bonds, in cyclic amides"/>
    <property type="evidence" value="ECO:0007669"/>
    <property type="project" value="TreeGrafter"/>
</dbReference>
<dbReference type="FunFam" id="3.20.20.140:FF:000217">
    <property type="entry name" value="Dihydropyrimidinase-related protein 1"/>
    <property type="match status" value="1"/>
</dbReference>
<dbReference type="Pfam" id="PF01979">
    <property type="entry name" value="Amidohydro_1"/>
    <property type="match status" value="1"/>
</dbReference>
<evidence type="ECO:0000256" key="6">
    <source>
        <dbReference type="ARBA" id="ARBA00022553"/>
    </source>
</evidence>
<dbReference type="AlphaFoldDB" id="A0A9J8D912"/>
<evidence type="ECO:0000256" key="14">
    <source>
        <dbReference type="SAM" id="MobiDB-lite"/>
    </source>
</evidence>
<feature type="domain" description="Amidohydrolase-related" evidence="15">
    <location>
        <begin position="68"/>
        <end position="483"/>
    </location>
</feature>
<dbReference type="FunFam" id="3.20.20.140:FF:000174">
    <property type="entry name" value="Dihydropyrimidinase-related protein 2"/>
    <property type="match status" value="1"/>
</dbReference>
<evidence type="ECO:0000256" key="13">
    <source>
        <dbReference type="ARBA" id="ARBA00081558"/>
    </source>
</evidence>
<reference evidence="16" key="1">
    <citation type="submission" date="2025-08" db="UniProtKB">
        <authorList>
            <consortium name="Ensembl"/>
        </authorList>
    </citation>
    <scope>IDENTIFICATION</scope>
</reference>
<reference evidence="16" key="2">
    <citation type="submission" date="2025-09" db="UniProtKB">
        <authorList>
            <consortium name="Ensembl"/>
        </authorList>
    </citation>
    <scope>IDENTIFICATION</scope>
</reference>
<dbReference type="PANTHER" id="PTHR11647">
    <property type="entry name" value="HYDRANTOINASE/DIHYDROPYRIMIDINASE FAMILY MEMBER"/>
    <property type="match status" value="1"/>
</dbReference>
<dbReference type="InterPro" id="IPR011059">
    <property type="entry name" value="Metal-dep_hydrolase_composite"/>
</dbReference>